<proteinExistence type="predicted"/>
<accession>A0A7U6JK26</accession>
<evidence type="ECO:0000256" key="1">
    <source>
        <dbReference type="SAM" id="SignalP"/>
    </source>
</evidence>
<organism evidence="2 3">
    <name type="scientific">Thiolapillus brandeum</name>
    <dbReference type="NCBI Taxonomy" id="1076588"/>
    <lineage>
        <taxon>Bacteria</taxon>
        <taxon>Pseudomonadati</taxon>
        <taxon>Pseudomonadota</taxon>
        <taxon>Gammaproteobacteria</taxon>
        <taxon>Chromatiales</taxon>
        <taxon>Sedimenticolaceae</taxon>
        <taxon>Thiolapillus</taxon>
    </lineage>
</organism>
<feature type="signal peptide" evidence="1">
    <location>
        <begin position="1"/>
        <end position="25"/>
    </location>
</feature>
<dbReference type="KEGG" id="tbn:TBH_C2325"/>
<name>A0A7U6JK26_9GAMM</name>
<keyword evidence="1" id="KW-0732">Signal</keyword>
<dbReference type="Pfam" id="PF10048">
    <property type="entry name" value="DUF2282"/>
    <property type="match status" value="1"/>
</dbReference>
<feature type="chain" id="PRO_5031462550" description="DUF2282 domain-containing protein" evidence="1">
    <location>
        <begin position="26"/>
        <end position="82"/>
    </location>
</feature>
<dbReference type="OrthoDB" id="1551288at2"/>
<protein>
    <recommendedName>
        <fullName evidence="4">DUF2282 domain-containing protein</fullName>
    </recommendedName>
</protein>
<dbReference type="AlphaFoldDB" id="A0A7U6JK26"/>
<evidence type="ECO:0000313" key="2">
    <source>
        <dbReference type="EMBL" id="BAO45235.1"/>
    </source>
</evidence>
<sequence length="82" mass="8301">MKKSIVLSAVTVAMLSLGISGAAMAGKPGFEKCTGIVKAGKNDCGTSGHACAGQSSKDNGPDEWIYVPEGTCEKIVGGKVKK</sequence>
<dbReference type="EMBL" id="AP012273">
    <property type="protein sequence ID" value="BAO45235.1"/>
    <property type="molecule type" value="Genomic_DNA"/>
</dbReference>
<dbReference type="Proteomes" id="UP000031631">
    <property type="component" value="Chromosome"/>
</dbReference>
<evidence type="ECO:0008006" key="4">
    <source>
        <dbReference type="Google" id="ProtNLM"/>
    </source>
</evidence>
<dbReference type="RefSeq" id="WP_041068643.1">
    <property type="nucleotide sequence ID" value="NZ_AP012273.1"/>
</dbReference>
<gene>
    <name evidence="2" type="ORF">TBH_C2325</name>
</gene>
<reference evidence="2 3" key="1">
    <citation type="journal article" date="2014" name="PLoS ONE">
        <title>Physiological and genomic features of a novel sulfur-oxidizing gammaproteobacterium belonging to a previously uncultivated symbiotic lineage isolated from a hydrothermal vent.</title>
        <authorList>
            <person name="Nunoura T."/>
            <person name="Takaki Y."/>
            <person name="Kazama H."/>
            <person name="Kakuta J."/>
            <person name="Shimamura S."/>
            <person name="Makita H."/>
            <person name="Hirai M."/>
            <person name="Miyazaki M."/>
            <person name="Takai K."/>
        </authorList>
    </citation>
    <scope>NUCLEOTIDE SEQUENCE [LARGE SCALE GENOMIC DNA]</scope>
    <source>
        <strain evidence="2 3">Hiromi1</strain>
    </source>
</reference>
<evidence type="ECO:0000313" key="3">
    <source>
        <dbReference type="Proteomes" id="UP000031631"/>
    </source>
</evidence>
<keyword evidence="3" id="KW-1185">Reference proteome</keyword>
<dbReference type="InterPro" id="IPR018740">
    <property type="entry name" value="DUF2282_membr"/>
</dbReference>